<dbReference type="KEGG" id="ptm:GSPATT00028190001"/>
<dbReference type="EMBL" id="CT867990">
    <property type="protein sequence ID" value="CAK57155.1"/>
    <property type="molecule type" value="Genomic_DNA"/>
</dbReference>
<accession>A0BF38</accession>
<evidence type="ECO:0000313" key="1">
    <source>
        <dbReference type="EMBL" id="CAK57155.1"/>
    </source>
</evidence>
<dbReference type="HOGENOM" id="CLU_2659851_0_0_1"/>
<protein>
    <submittedName>
        <fullName evidence="1">Uncharacterized protein</fullName>
    </submittedName>
</protein>
<gene>
    <name evidence="1" type="ORF">GSPATT00028190001</name>
</gene>
<organism evidence="1 2">
    <name type="scientific">Paramecium tetraurelia</name>
    <dbReference type="NCBI Taxonomy" id="5888"/>
    <lineage>
        <taxon>Eukaryota</taxon>
        <taxon>Sar</taxon>
        <taxon>Alveolata</taxon>
        <taxon>Ciliophora</taxon>
        <taxon>Intramacronucleata</taxon>
        <taxon>Oligohymenophorea</taxon>
        <taxon>Peniculida</taxon>
        <taxon>Parameciidae</taxon>
        <taxon>Paramecium</taxon>
    </lineage>
</organism>
<dbReference type="GeneID" id="5010337"/>
<evidence type="ECO:0000313" key="2">
    <source>
        <dbReference type="Proteomes" id="UP000000600"/>
    </source>
</evidence>
<proteinExistence type="predicted"/>
<dbReference type="InParanoid" id="A0BF38"/>
<dbReference type="RefSeq" id="XP_001424553.1">
    <property type="nucleotide sequence ID" value="XM_001424516.1"/>
</dbReference>
<dbReference type="AlphaFoldDB" id="A0BF38"/>
<reference evidence="1 2" key="1">
    <citation type="journal article" date="2006" name="Nature">
        <title>Global trends of whole-genome duplications revealed by the ciliate Paramecium tetraurelia.</title>
        <authorList>
            <consortium name="Genoscope"/>
            <person name="Aury J.-M."/>
            <person name="Jaillon O."/>
            <person name="Duret L."/>
            <person name="Noel B."/>
            <person name="Jubin C."/>
            <person name="Porcel B.M."/>
            <person name="Segurens B."/>
            <person name="Daubin V."/>
            <person name="Anthouard V."/>
            <person name="Aiach N."/>
            <person name="Arnaiz O."/>
            <person name="Billaut A."/>
            <person name="Beisson J."/>
            <person name="Blanc I."/>
            <person name="Bouhouche K."/>
            <person name="Camara F."/>
            <person name="Duharcourt S."/>
            <person name="Guigo R."/>
            <person name="Gogendeau D."/>
            <person name="Katinka M."/>
            <person name="Keller A.-M."/>
            <person name="Kissmehl R."/>
            <person name="Klotz C."/>
            <person name="Koll F."/>
            <person name="Le Moue A."/>
            <person name="Lepere C."/>
            <person name="Malinsky S."/>
            <person name="Nowacki M."/>
            <person name="Nowak J.K."/>
            <person name="Plattner H."/>
            <person name="Poulain J."/>
            <person name="Ruiz F."/>
            <person name="Serrano V."/>
            <person name="Zagulski M."/>
            <person name="Dessen P."/>
            <person name="Betermier M."/>
            <person name="Weissenbach J."/>
            <person name="Scarpelli C."/>
            <person name="Schachter V."/>
            <person name="Sperling L."/>
            <person name="Meyer E."/>
            <person name="Cohen J."/>
            <person name="Wincker P."/>
        </authorList>
    </citation>
    <scope>NUCLEOTIDE SEQUENCE [LARGE SCALE GENOMIC DNA]</scope>
    <source>
        <strain evidence="1 2">Stock d4-2</strain>
    </source>
</reference>
<dbReference type="Proteomes" id="UP000000600">
    <property type="component" value="Unassembled WGS sequence"/>
</dbReference>
<name>A0BF38_PARTE</name>
<sequence>MGNSQKNDSKLISTVWLGVNDDWTSIMKERLSRISEEWAVPSIKCLDRFVYNEQKKFRHKIKLICIFVSYEQQLRQ</sequence>
<keyword evidence="2" id="KW-1185">Reference proteome</keyword>
<dbReference type="OrthoDB" id="10347538at2759"/>